<name>A0A6G1CGG2_9ORYZ</name>
<evidence type="ECO:0000313" key="2">
    <source>
        <dbReference type="EMBL" id="KAF0898854.1"/>
    </source>
</evidence>
<organism evidence="2 3">
    <name type="scientific">Oryza meyeriana var. granulata</name>
    <dbReference type="NCBI Taxonomy" id="110450"/>
    <lineage>
        <taxon>Eukaryota</taxon>
        <taxon>Viridiplantae</taxon>
        <taxon>Streptophyta</taxon>
        <taxon>Embryophyta</taxon>
        <taxon>Tracheophyta</taxon>
        <taxon>Spermatophyta</taxon>
        <taxon>Magnoliopsida</taxon>
        <taxon>Liliopsida</taxon>
        <taxon>Poales</taxon>
        <taxon>Poaceae</taxon>
        <taxon>BOP clade</taxon>
        <taxon>Oryzoideae</taxon>
        <taxon>Oryzeae</taxon>
        <taxon>Oryzinae</taxon>
        <taxon>Oryza</taxon>
        <taxon>Oryza meyeriana</taxon>
    </lineage>
</organism>
<evidence type="ECO:0000256" key="1">
    <source>
        <dbReference type="SAM" id="MobiDB-lite"/>
    </source>
</evidence>
<dbReference type="Proteomes" id="UP000479710">
    <property type="component" value="Unassembled WGS sequence"/>
</dbReference>
<protein>
    <submittedName>
        <fullName evidence="2">Uncharacterized protein</fullName>
    </submittedName>
</protein>
<dbReference type="OrthoDB" id="2007163at2759"/>
<comment type="caution">
    <text evidence="2">The sequence shown here is derived from an EMBL/GenBank/DDBJ whole genome shotgun (WGS) entry which is preliminary data.</text>
</comment>
<gene>
    <name evidence="2" type="ORF">E2562_011917</name>
</gene>
<sequence>MVMSRQHIQHPPPRIPLLLPPPPPTRPPRIPSATTSSHRRRLLAIVVLSGGIWLSHRAATTDCERLLERPVISLEVLLFVLSHASLAGALFENWGKIRSYL</sequence>
<evidence type="ECO:0000313" key="3">
    <source>
        <dbReference type="Proteomes" id="UP000479710"/>
    </source>
</evidence>
<proteinExistence type="predicted"/>
<reference evidence="2 3" key="1">
    <citation type="submission" date="2019-11" db="EMBL/GenBank/DDBJ databases">
        <title>Whole genome sequence of Oryza granulata.</title>
        <authorList>
            <person name="Li W."/>
        </authorList>
    </citation>
    <scope>NUCLEOTIDE SEQUENCE [LARGE SCALE GENOMIC DNA]</scope>
    <source>
        <strain evidence="3">cv. Menghai</strain>
        <tissue evidence="2">Leaf</tissue>
    </source>
</reference>
<dbReference type="EMBL" id="SPHZ02000009">
    <property type="protein sequence ID" value="KAF0898854.1"/>
    <property type="molecule type" value="Genomic_DNA"/>
</dbReference>
<dbReference type="AlphaFoldDB" id="A0A6G1CGG2"/>
<feature type="compositionally biased region" description="Pro residues" evidence="1">
    <location>
        <begin position="10"/>
        <end position="30"/>
    </location>
</feature>
<accession>A0A6G1CGG2</accession>
<keyword evidence="3" id="KW-1185">Reference proteome</keyword>
<feature type="region of interest" description="Disordered" evidence="1">
    <location>
        <begin position="1"/>
        <end position="37"/>
    </location>
</feature>